<reference evidence="1" key="1">
    <citation type="submission" date="2021-04" db="EMBL/GenBank/DDBJ databases">
        <title>Biosynthetic gene clusters of Dactylosporangioum roseum.</title>
        <authorList>
            <person name="Hartkoorn R.C."/>
            <person name="Beaudoing E."/>
            <person name="Hot D."/>
            <person name="Moureu S."/>
        </authorList>
    </citation>
    <scope>NUCLEOTIDE SEQUENCE</scope>
    <source>
        <strain evidence="1">NRRL B-16295</strain>
    </source>
</reference>
<name>A0ABY5ZA01_9ACTN</name>
<dbReference type="EMBL" id="CP073721">
    <property type="protein sequence ID" value="UWZ37548.1"/>
    <property type="molecule type" value="Genomic_DNA"/>
</dbReference>
<organism evidence="1 2">
    <name type="scientific">Dactylosporangium roseum</name>
    <dbReference type="NCBI Taxonomy" id="47989"/>
    <lineage>
        <taxon>Bacteria</taxon>
        <taxon>Bacillati</taxon>
        <taxon>Actinomycetota</taxon>
        <taxon>Actinomycetes</taxon>
        <taxon>Micromonosporales</taxon>
        <taxon>Micromonosporaceae</taxon>
        <taxon>Dactylosporangium</taxon>
    </lineage>
</organism>
<proteinExistence type="predicted"/>
<sequence length="68" mass="7756">MSHQFRVTVEDLVTGDKQVMEFAPGDYVLIPFAPCRREHITAYPKSGTHVITIRDHRPQAAPREVIEP</sequence>
<protein>
    <submittedName>
        <fullName evidence="1">Uncharacterized protein</fullName>
    </submittedName>
</protein>
<accession>A0ABY5ZA01</accession>
<evidence type="ECO:0000313" key="2">
    <source>
        <dbReference type="Proteomes" id="UP001058271"/>
    </source>
</evidence>
<keyword evidence="2" id="KW-1185">Reference proteome</keyword>
<gene>
    <name evidence="1" type="ORF">Drose_04490</name>
</gene>
<dbReference type="Proteomes" id="UP001058271">
    <property type="component" value="Chromosome"/>
</dbReference>
<evidence type="ECO:0000313" key="1">
    <source>
        <dbReference type="EMBL" id="UWZ37548.1"/>
    </source>
</evidence>
<dbReference type="RefSeq" id="WP_260726906.1">
    <property type="nucleotide sequence ID" value="NZ_BAAABS010000070.1"/>
</dbReference>